<evidence type="ECO:0000256" key="2">
    <source>
        <dbReference type="ARBA" id="ARBA00023015"/>
    </source>
</evidence>
<sequence>MTLNQILYFHRAATLEHFNLAAESLHISEPSLSRSISSLEQELGTSLFEKKGRNVSLTKAGRLFLEQATIILNDISTARMRMHEFTESGGHVVIAYVAPLAHWFLPSLVKHFKQSVDNRNIQFNFYEGYTDANIKGLREKKYDLVFGSSKEDQPDVTFIPILKQEMVVLLPKDHPMVNEKYLDHTIFSKYPVLCYDPKTGLGKTTVNYFKEYNVHPNITSTFPDEDSLAAFVADGFGIALASDSKPIYRDDIVIKRLIPEEQFMHTIYMAYLKHAVQMPAVRKMIEYVKTNAGAM</sequence>
<dbReference type="EMBL" id="RJQC01000002">
    <property type="protein sequence ID" value="RNM30161.1"/>
    <property type="molecule type" value="Genomic_DNA"/>
</dbReference>
<organism evidence="6 7">
    <name type="scientific">Absicoccus porci</name>
    <dbReference type="NCBI Taxonomy" id="2486576"/>
    <lineage>
        <taxon>Bacteria</taxon>
        <taxon>Bacillati</taxon>
        <taxon>Bacillota</taxon>
        <taxon>Erysipelotrichia</taxon>
        <taxon>Erysipelotrichales</taxon>
        <taxon>Erysipelotrichaceae</taxon>
        <taxon>Absicoccus</taxon>
    </lineage>
</organism>
<dbReference type="PANTHER" id="PTHR30346:SF28">
    <property type="entry name" value="HTH-TYPE TRANSCRIPTIONAL REGULATOR CYNR"/>
    <property type="match status" value="1"/>
</dbReference>
<evidence type="ECO:0000313" key="6">
    <source>
        <dbReference type="EMBL" id="RNM30161.1"/>
    </source>
</evidence>
<dbReference type="InterPro" id="IPR005119">
    <property type="entry name" value="LysR_subst-bd"/>
</dbReference>
<dbReference type="OrthoDB" id="1652954at2"/>
<dbReference type="InterPro" id="IPR000847">
    <property type="entry name" value="LysR_HTH_N"/>
</dbReference>
<dbReference type="Gene3D" id="3.40.190.290">
    <property type="match status" value="1"/>
</dbReference>
<dbReference type="GO" id="GO:0003700">
    <property type="term" value="F:DNA-binding transcription factor activity"/>
    <property type="evidence" value="ECO:0007669"/>
    <property type="project" value="InterPro"/>
</dbReference>
<evidence type="ECO:0000256" key="3">
    <source>
        <dbReference type="ARBA" id="ARBA00023125"/>
    </source>
</evidence>
<keyword evidence="7" id="KW-1185">Reference proteome</keyword>
<comment type="caution">
    <text evidence="6">The sequence shown here is derived from an EMBL/GenBank/DDBJ whole genome shotgun (WGS) entry which is preliminary data.</text>
</comment>
<feature type="domain" description="HTH lysR-type" evidence="5">
    <location>
        <begin position="1"/>
        <end position="58"/>
    </location>
</feature>
<evidence type="ECO:0000313" key="7">
    <source>
        <dbReference type="Proteomes" id="UP000276568"/>
    </source>
</evidence>
<evidence type="ECO:0000256" key="1">
    <source>
        <dbReference type="ARBA" id="ARBA00009437"/>
    </source>
</evidence>
<evidence type="ECO:0000259" key="5">
    <source>
        <dbReference type="PROSITE" id="PS50931"/>
    </source>
</evidence>
<evidence type="ECO:0000256" key="4">
    <source>
        <dbReference type="ARBA" id="ARBA00023163"/>
    </source>
</evidence>
<reference evidence="6 7" key="1">
    <citation type="submission" date="2018-11" db="EMBL/GenBank/DDBJ databases">
        <title>Clostridium sp. nov., a member of the family Erysipelotrichaceae isolated from pig faeces.</title>
        <authorList>
            <person name="Chang Y.-H."/>
        </authorList>
    </citation>
    <scope>NUCLEOTIDE SEQUENCE [LARGE SCALE GENOMIC DNA]</scope>
    <source>
        <strain evidence="6 7">YH-panp20</strain>
    </source>
</reference>
<gene>
    <name evidence="6" type="ORF">EDX97_04995</name>
</gene>
<dbReference type="RefSeq" id="WP_128520090.1">
    <property type="nucleotide sequence ID" value="NZ_CAUWBR010000004.1"/>
</dbReference>
<keyword evidence="4" id="KW-0804">Transcription</keyword>
<dbReference type="PRINTS" id="PR00039">
    <property type="entry name" value="HTHLYSR"/>
</dbReference>
<keyword evidence="3" id="KW-0238">DNA-binding</keyword>
<dbReference type="AlphaFoldDB" id="A0A3N0HZI9"/>
<dbReference type="PANTHER" id="PTHR30346">
    <property type="entry name" value="TRANSCRIPTIONAL DUAL REGULATOR HCAR-RELATED"/>
    <property type="match status" value="1"/>
</dbReference>
<name>A0A3N0HZI9_9FIRM</name>
<dbReference type="SUPFAM" id="SSF46785">
    <property type="entry name" value="Winged helix' DNA-binding domain"/>
    <property type="match status" value="1"/>
</dbReference>
<protein>
    <submittedName>
        <fullName evidence="6">LysR family transcriptional regulator</fullName>
    </submittedName>
</protein>
<dbReference type="InterPro" id="IPR036388">
    <property type="entry name" value="WH-like_DNA-bd_sf"/>
</dbReference>
<dbReference type="Gene3D" id="1.10.10.10">
    <property type="entry name" value="Winged helix-like DNA-binding domain superfamily/Winged helix DNA-binding domain"/>
    <property type="match status" value="1"/>
</dbReference>
<dbReference type="Pfam" id="PF03466">
    <property type="entry name" value="LysR_substrate"/>
    <property type="match status" value="1"/>
</dbReference>
<dbReference type="SUPFAM" id="SSF53850">
    <property type="entry name" value="Periplasmic binding protein-like II"/>
    <property type="match status" value="1"/>
</dbReference>
<dbReference type="Proteomes" id="UP000276568">
    <property type="component" value="Unassembled WGS sequence"/>
</dbReference>
<comment type="similarity">
    <text evidence="1">Belongs to the LysR transcriptional regulatory family.</text>
</comment>
<dbReference type="InterPro" id="IPR036390">
    <property type="entry name" value="WH_DNA-bd_sf"/>
</dbReference>
<dbReference type="Pfam" id="PF00126">
    <property type="entry name" value="HTH_1"/>
    <property type="match status" value="1"/>
</dbReference>
<proteinExistence type="inferred from homology"/>
<accession>A0A3N0HZI9</accession>
<dbReference type="PROSITE" id="PS50931">
    <property type="entry name" value="HTH_LYSR"/>
    <property type="match status" value="1"/>
</dbReference>
<dbReference type="FunFam" id="1.10.10.10:FF:000001">
    <property type="entry name" value="LysR family transcriptional regulator"/>
    <property type="match status" value="1"/>
</dbReference>
<dbReference type="GO" id="GO:0003677">
    <property type="term" value="F:DNA binding"/>
    <property type="evidence" value="ECO:0007669"/>
    <property type="project" value="UniProtKB-KW"/>
</dbReference>
<dbReference type="GO" id="GO:0032993">
    <property type="term" value="C:protein-DNA complex"/>
    <property type="evidence" value="ECO:0007669"/>
    <property type="project" value="TreeGrafter"/>
</dbReference>
<keyword evidence="2" id="KW-0805">Transcription regulation</keyword>